<accession>A0A081R1M5</accession>
<dbReference type="AlphaFoldDB" id="A0A081R1M5"/>
<reference evidence="1 2" key="1">
    <citation type="submission" date="2014-05" db="EMBL/GenBank/DDBJ databases">
        <authorList>
            <person name="Daugherty S.C."/>
            <person name="Tallon L.J."/>
            <person name="Sadzewicz L."/>
            <person name="Kilian M."/>
            <person name="Tettelin H."/>
        </authorList>
    </citation>
    <scope>NUCLEOTIDE SEQUENCE [LARGE SCALE GENOMIC DNA]</scope>
    <source>
        <strain evidence="1 2">SK608</strain>
    </source>
</reference>
<gene>
    <name evidence="1" type="ORF">SK608_0092</name>
</gene>
<protein>
    <submittedName>
        <fullName evidence="1">Uncharacterized protein</fullName>
    </submittedName>
</protein>
<evidence type="ECO:0000313" key="1">
    <source>
        <dbReference type="EMBL" id="KEQ49098.1"/>
    </source>
</evidence>
<sequence length="38" mass="4583">MRRQESNLYKSKEVNVRHQPLSYRSFFLLSKMNTLPIA</sequence>
<dbReference type="EMBL" id="JPFZ01000006">
    <property type="protein sequence ID" value="KEQ49098.1"/>
    <property type="molecule type" value="Genomic_DNA"/>
</dbReference>
<dbReference type="Proteomes" id="UP000028022">
    <property type="component" value="Unassembled WGS sequence"/>
</dbReference>
<name>A0A081R1M5_STRMT</name>
<organism evidence="1 2">
    <name type="scientific">Streptococcus mitis</name>
    <dbReference type="NCBI Taxonomy" id="28037"/>
    <lineage>
        <taxon>Bacteria</taxon>
        <taxon>Bacillati</taxon>
        <taxon>Bacillota</taxon>
        <taxon>Bacilli</taxon>
        <taxon>Lactobacillales</taxon>
        <taxon>Streptococcaceae</taxon>
        <taxon>Streptococcus</taxon>
        <taxon>Streptococcus mitis group</taxon>
    </lineage>
</organism>
<proteinExistence type="predicted"/>
<comment type="caution">
    <text evidence="1">The sequence shown here is derived from an EMBL/GenBank/DDBJ whole genome shotgun (WGS) entry which is preliminary data.</text>
</comment>
<evidence type="ECO:0000313" key="2">
    <source>
        <dbReference type="Proteomes" id="UP000028022"/>
    </source>
</evidence>